<feature type="transmembrane region" description="Helical" evidence="13">
    <location>
        <begin position="154"/>
        <end position="173"/>
    </location>
</feature>
<feature type="transmembrane region" description="Helical" evidence="13">
    <location>
        <begin position="193"/>
        <end position="211"/>
    </location>
</feature>
<dbReference type="GO" id="GO:0004965">
    <property type="term" value="F:G protein-coupled GABA receptor activity"/>
    <property type="evidence" value="ECO:0007669"/>
    <property type="project" value="InterPro"/>
</dbReference>
<dbReference type="GeneTree" id="ENSGT00940000157642"/>
<evidence type="ECO:0000256" key="1">
    <source>
        <dbReference type="ARBA" id="ARBA00004651"/>
    </source>
</evidence>
<protein>
    <submittedName>
        <fullName evidence="15">Gamma-aminobutyric acid type B receptor subunit 1</fullName>
    </submittedName>
</protein>
<organism evidence="15 16">
    <name type="scientific">Canis lupus familiaris</name>
    <name type="common">Dog</name>
    <name type="synonym">Canis familiaris</name>
    <dbReference type="NCBI Taxonomy" id="9615"/>
    <lineage>
        <taxon>Eukaryota</taxon>
        <taxon>Metazoa</taxon>
        <taxon>Chordata</taxon>
        <taxon>Craniata</taxon>
        <taxon>Vertebrata</taxon>
        <taxon>Euteleostomi</taxon>
        <taxon>Mammalia</taxon>
        <taxon>Eutheria</taxon>
        <taxon>Laurasiatheria</taxon>
        <taxon>Carnivora</taxon>
        <taxon>Caniformia</taxon>
        <taxon>Canidae</taxon>
        <taxon>Canis</taxon>
    </lineage>
</organism>
<evidence type="ECO:0000313" key="16">
    <source>
        <dbReference type="Proteomes" id="UP000805418"/>
    </source>
</evidence>
<keyword evidence="10" id="KW-0325">Glycoprotein</keyword>
<accession>A0A8I3P7C1</accession>
<evidence type="ECO:0000256" key="9">
    <source>
        <dbReference type="ARBA" id="ARBA00023170"/>
    </source>
</evidence>
<evidence type="ECO:0000259" key="14">
    <source>
        <dbReference type="PROSITE" id="PS50259"/>
    </source>
</evidence>
<feature type="compositionally biased region" description="Polar residues" evidence="12">
    <location>
        <begin position="253"/>
        <end position="265"/>
    </location>
</feature>
<feature type="transmembrane region" description="Helical" evidence="13">
    <location>
        <begin position="217"/>
        <end position="239"/>
    </location>
</feature>
<evidence type="ECO:0000256" key="3">
    <source>
        <dbReference type="ARBA" id="ARBA00022475"/>
    </source>
</evidence>
<feature type="region of interest" description="Disordered" evidence="12">
    <location>
        <begin position="294"/>
        <end position="341"/>
    </location>
</feature>
<reference evidence="15" key="2">
    <citation type="submission" date="2025-08" db="UniProtKB">
        <authorList>
            <consortium name="Ensembl"/>
        </authorList>
    </citation>
    <scope>IDENTIFICATION</scope>
    <source>
        <strain evidence="15">Boxer</strain>
    </source>
</reference>
<dbReference type="SUPFAM" id="SSF53822">
    <property type="entry name" value="Periplasmic binding protein-like I"/>
    <property type="match status" value="1"/>
</dbReference>
<dbReference type="InterPro" id="IPR002455">
    <property type="entry name" value="GPCR3_GABA-B"/>
</dbReference>
<feature type="compositionally biased region" description="Basic and acidic residues" evidence="12">
    <location>
        <begin position="326"/>
        <end position="335"/>
    </location>
</feature>
<keyword evidence="9" id="KW-0675">Receptor</keyword>
<feature type="compositionally biased region" description="Basic residues" evidence="12">
    <location>
        <begin position="300"/>
        <end position="313"/>
    </location>
</feature>
<evidence type="ECO:0000256" key="2">
    <source>
        <dbReference type="ARBA" id="ARBA00008991"/>
    </source>
</evidence>
<evidence type="ECO:0000313" key="15">
    <source>
        <dbReference type="Ensembl" id="ENSCAFP00845026016.1"/>
    </source>
</evidence>
<dbReference type="PANTHER" id="PTHR10519:SF77">
    <property type="entry name" value="GAMMA-AMINOBUTYRIC ACID TYPE B RECEPTOR SUBUNIT 1"/>
    <property type="match status" value="1"/>
</dbReference>
<evidence type="ECO:0000256" key="8">
    <source>
        <dbReference type="ARBA" id="ARBA00023136"/>
    </source>
</evidence>
<dbReference type="Ensembl" id="ENSCAFT00845033231.1">
    <property type="protein sequence ID" value="ENSCAFP00845026016.1"/>
    <property type="gene ID" value="ENSCAFG00845018375.1"/>
</dbReference>
<evidence type="ECO:0000256" key="13">
    <source>
        <dbReference type="SAM" id="Phobius"/>
    </source>
</evidence>
<evidence type="ECO:0000256" key="11">
    <source>
        <dbReference type="ARBA" id="ARBA00023224"/>
    </source>
</evidence>
<reference evidence="15" key="3">
    <citation type="submission" date="2025-09" db="UniProtKB">
        <authorList>
            <consortium name="Ensembl"/>
        </authorList>
    </citation>
    <scope>IDENTIFICATION</scope>
    <source>
        <strain evidence="15">Boxer</strain>
    </source>
</reference>
<keyword evidence="8 13" id="KW-0472">Membrane</keyword>
<dbReference type="InterPro" id="IPR028082">
    <property type="entry name" value="Peripla_BP_I"/>
</dbReference>
<dbReference type="OrthoDB" id="17569at2759"/>
<dbReference type="PANTHER" id="PTHR10519">
    <property type="entry name" value="GABA-B RECEPTOR"/>
    <property type="match status" value="1"/>
</dbReference>
<keyword evidence="4 13" id="KW-0812">Transmembrane</keyword>
<evidence type="ECO:0000256" key="5">
    <source>
        <dbReference type="ARBA" id="ARBA00022729"/>
    </source>
</evidence>
<comment type="subcellular location">
    <subcellularLocation>
        <location evidence="1">Cell membrane</location>
        <topology evidence="1">Multi-pass membrane protein</topology>
    </subcellularLocation>
</comment>
<evidence type="ECO:0000256" key="4">
    <source>
        <dbReference type="ARBA" id="ARBA00022692"/>
    </source>
</evidence>
<dbReference type="AlphaFoldDB" id="A0A8I3P7C1"/>
<keyword evidence="5" id="KW-0732">Signal</keyword>
<evidence type="ECO:0000256" key="10">
    <source>
        <dbReference type="ARBA" id="ARBA00023180"/>
    </source>
</evidence>
<dbReference type="PRINTS" id="PR01177">
    <property type="entry name" value="GABAB1RECPTR"/>
</dbReference>
<reference evidence="15" key="1">
    <citation type="submission" date="2020-03" db="EMBL/GenBank/DDBJ databases">
        <title>Long-read based genome assembly of a Labrador retriever dog.</title>
        <authorList>
            <person name="Eory L."/>
            <person name="Zhang W."/>
            <person name="Schoenebeck J."/>
        </authorList>
    </citation>
    <scope>NUCLEOTIDE SEQUENCE [LARGE SCALE GENOMIC DNA]</scope>
    <source>
        <strain evidence="15">Labrador retriever</strain>
    </source>
</reference>
<name>A0A8I3P7C1_CANLF</name>
<dbReference type="InterPro" id="IPR017978">
    <property type="entry name" value="GPCR_3_C"/>
</dbReference>
<evidence type="ECO:0000256" key="12">
    <source>
        <dbReference type="SAM" id="MobiDB-lite"/>
    </source>
</evidence>
<proteinExistence type="inferred from homology"/>
<dbReference type="Pfam" id="PF00003">
    <property type="entry name" value="7tm_3"/>
    <property type="match status" value="1"/>
</dbReference>
<dbReference type="Pfam" id="PF01094">
    <property type="entry name" value="ANF_receptor"/>
    <property type="match status" value="1"/>
</dbReference>
<feature type="domain" description="G-protein coupled receptors family 3 profile" evidence="14">
    <location>
        <begin position="157"/>
        <end position="261"/>
    </location>
</feature>
<evidence type="ECO:0000256" key="7">
    <source>
        <dbReference type="ARBA" id="ARBA00023040"/>
    </source>
</evidence>
<keyword evidence="16" id="KW-1185">Reference proteome</keyword>
<evidence type="ECO:0000256" key="6">
    <source>
        <dbReference type="ARBA" id="ARBA00022989"/>
    </source>
</evidence>
<keyword evidence="11" id="KW-0807">Transducer</keyword>
<comment type="similarity">
    <text evidence="2">Belongs to the G-protein coupled receptor 3 family. GABA-B receptor subfamily.</text>
</comment>
<dbReference type="Proteomes" id="UP000805418">
    <property type="component" value="Chromosome 35"/>
</dbReference>
<sequence>MTEAVEGHITTEIVMLNPANTRSISNMTSQEFVEKLTKRLKRHPEETGGFQEAPLAYDAIWALALALNKTSGGSGRSGVRLEDFNYNNQTITDQIYRAMNSSSFEGVSGHVVFDASGSRMAWTLIEQLQGGSYKKIGYYDSTKDDLSWSKTDKWIGIFYGYKGLLLLLGIFLAYETKSVSTEKINDHRAVGMAIYNVAVLCLITAPVTMILSSQQDAAFAFAALAIVFSSYITLVVLFVPKMRRLITRGEWQSEAQDTMKTGSSTNNNEEEKSRLLEKENRELEKIIAEKEERVSELRHQLRSRQQLRPRRHPPTPPDPSGGLPRGPHEPPDRLSCDGSRVHLLYK</sequence>
<keyword evidence="6 13" id="KW-1133">Transmembrane helix</keyword>
<dbReference type="InterPro" id="IPR001828">
    <property type="entry name" value="ANF_lig-bd_rcpt"/>
</dbReference>
<dbReference type="GO" id="GO:0005886">
    <property type="term" value="C:plasma membrane"/>
    <property type="evidence" value="ECO:0007669"/>
    <property type="project" value="UniProtKB-SubCell"/>
</dbReference>
<dbReference type="PROSITE" id="PS50259">
    <property type="entry name" value="G_PROTEIN_RECEP_F3_4"/>
    <property type="match status" value="1"/>
</dbReference>
<dbReference type="Gene3D" id="3.40.50.2300">
    <property type="match status" value="1"/>
</dbReference>
<keyword evidence="7" id="KW-0297">G-protein coupled receptor</keyword>
<feature type="region of interest" description="Disordered" evidence="12">
    <location>
        <begin position="253"/>
        <end position="277"/>
    </location>
</feature>
<gene>
    <name evidence="15" type="primary">GABBR1</name>
</gene>
<keyword evidence="3" id="KW-1003">Cell membrane</keyword>